<dbReference type="InterPro" id="IPR043129">
    <property type="entry name" value="ATPase_NBD"/>
</dbReference>
<evidence type="ECO:0000259" key="5">
    <source>
        <dbReference type="Pfam" id="PF02782"/>
    </source>
</evidence>
<dbReference type="RefSeq" id="WP_311692418.1">
    <property type="nucleotide sequence ID" value="NZ_JAVRHL010000003.1"/>
</dbReference>
<dbReference type="PIRSF" id="PIRSF000538">
    <property type="entry name" value="GlpK"/>
    <property type="match status" value="1"/>
</dbReference>
<dbReference type="Pfam" id="PF00370">
    <property type="entry name" value="FGGY_N"/>
    <property type="match status" value="1"/>
</dbReference>
<comment type="similarity">
    <text evidence="1">Belongs to the FGGY kinase family.</text>
</comment>
<sequence>MKTYIGVDVGTGSARAGVFDEGGRLLGTKARAIETHRPRAGWAQQSSAEIWAAVTAAVRGALEAAGAEPGDVRGIGFDATCSLVVADASGGPVSVDPGGAAAEDVMLWMDHRAMGDAEEINAIGGEPLKYVGGRISPEMELPKLRWMKRELPEAWANAAQFFDLPDWLVHRATGGLTRSLNSTVCKWTYLGHEGTEGQGWDDGFLAAIGLEDLARDNHAAIGAHLAAPGETCGTLTPAAAEELGLPEGVAVSASMIDAYAGALGTLGVALDEDVSTRLAVIAGTSTCHISINPEAIFVPGVWGPYFGALKPGFWALEGGQSAAGALLDAVIARHSASAELKARAEAEGKRITDLIEAHLAGMGEETATLAASRHVQPDFHGNRSPLADPWRMGAIAGITLDTGMDDLALDYLAAMQGLAYGTRHIVEEMRAAGATVDTLVLSGGLAQNTLFQRENADATGCRVVVPAQSEPVLLGCAMLAATAAGDLADLDAAMETMSGPGEAVMPRGGDIKDYHDRKYRVFRRMQDDYAAYVALMKETS</sequence>
<keyword evidence="7" id="KW-1185">Reference proteome</keyword>
<dbReference type="InterPro" id="IPR018484">
    <property type="entry name" value="FGGY_N"/>
</dbReference>
<dbReference type="Gene3D" id="1.20.58.2240">
    <property type="match status" value="1"/>
</dbReference>
<name>A0ABU3DIW0_9RHOB</name>
<evidence type="ECO:0000313" key="6">
    <source>
        <dbReference type="EMBL" id="MDT0683662.1"/>
    </source>
</evidence>
<comment type="caution">
    <text evidence="6">The sequence shown here is derived from an EMBL/GenBank/DDBJ whole genome shotgun (WGS) entry which is preliminary data.</text>
</comment>
<dbReference type="InterPro" id="IPR000577">
    <property type="entry name" value="Carb_kinase_FGGY"/>
</dbReference>
<evidence type="ECO:0000256" key="2">
    <source>
        <dbReference type="ARBA" id="ARBA00022679"/>
    </source>
</evidence>
<dbReference type="InterPro" id="IPR018485">
    <property type="entry name" value="FGGY_C"/>
</dbReference>
<protein>
    <submittedName>
        <fullName evidence="6">FGGY-family carbohydrate kinase</fullName>
        <ecNumber evidence="6">2.7.1.-</ecNumber>
    </submittedName>
</protein>
<dbReference type="Pfam" id="PF02782">
    <property type="entry name" value="FGGY_C"/>
    <property type="match status" value="1"/>
</dbReference>
<evidence type="ECO:0000313" key="7">
    <source>
        <dbReference type="Proteomes" id="UP001265259"/>
    </source>
</evidence>
<dbReference type="Proteomes" id="UP001265259">
    <property type="component" value="Unassembled WGS sequence"/>
</dbReference>
<dbReference type="PANTHER" id="PTHR43435:SF4">
    <property type="entry name" value="FGGY CARBOHYDRATE KINASE DOMAIN-CONTAINING PROTEIN"/>
    <property type="match status" value="1"/>
</dbReference>
<dbReference type="Gene3D" id="3.30.420.40">
    <property type="match status" value="1"/>
</dbReference>
<accession>A0ABU3DIW0</accession>
<reference evidence="6 7" key="1">
    <citation type="submission" date="2023-09" db="EMBL/GenBank/DDBJ databases">
        <authorList>
            <person name="Rey-Velasco X."/>
        </authorList>
    </citation>
    <scope>NUCLEOTIDE SEQUENCE [LARGE SCALE GENOMIC DNA]</scope>
    <source>
        <strain evidence="6 7">F158</strain>
    </source>
</reference>
<feature type="domain" description="Carbohydrate kinase FGGY C-terminal" evidence="5">
    <location>
        <begin position="278"/>
        <end position="484"/>
    </location>
</feature>
<keyword evidence="3 6" id="KW-0418">Kinase</keyword>
<proteinExistence type="inferred from homology"/>
<dbReference type="InterPro" id="IPR006003">
    <property type="entry name" value="FGGY_RbtK-like"/>
</dbReference>
<dbReference type="GO" id="GO:0016301">
    <property type="term" value="F:kinase activity"/>
    <property type="evidence" value="ECO:0007669"/>
    <property type="project" value="UniProtKB-KW"/>
</dbReference>
<gene>
    <name evidence="6" type="ORF">RM543_13290</name>
</gene>
<organism evidence="6 7">
    <name type="scientific">Tropicimonas omnivorans</name>
    <dbReference type="NCBI Taxonomy" id="3075590"/>
    <lineage>
        <taxon>Bacteria</taxon>
        <taxon>Pseudomonadati</taxon>
        <taxon>Pseudomonadota</taxon>
        <taxon>Alphaproteobacteria</taxon>
        <taxon>Rhodobacterales</taxon>
        <taxon>Roseobacteraceae</taxon>
        <taxon>Tropicimonas</taxon>
    </lineage>
</organism>
<dbReference type="EMBL" id="JAVRHL010000003">
    <property type="protein sequence ID" value="MDT0683662.1"/>
    <property type="molecule type" value="Genomic_DNA"/>
</dbReference>
<dbReference type="EC" id="2.7.1.-" evidence="6"/>
<evidence type="ECO:0000256" key="1">
    <source>
        <dbReference type="ARBA" id="ARBA00009156"/>
    </source>
</evidence>
<dbReference type="NCBIfam" id="TIGR01315">
    <property type="entry name" value="5C_CHO_kinase"/>
    <property type="match status" value="1"/>
</dbReference>
<dbReference type="CDD" id="cd07782">
    <property type="entry name" value="ASKHA_NBD_FGGY_D-RBK"/>
    <property type="match status" value="1"/>
</dbReference>
<keyword evidence="2 6" id="KW-0808">Transferase</keyword>
<dbReference type="PANTHER" id="PTHR43435">
    <property type="entry name" value="RIBULOKINASE"/>
    <property type="match status" value="1"/>
</dbReference>
<evidence type="ECO:0000259" key="4">
    <source>
        <dbReference type="Pfam" id="PF00370"/>
    </source>
</evidence>
<dbReference type="SUPFAM" id="SSF53067">
    <property type="entry name" value="Actin-like ATPase domain"/>
    <property type="match status" value="2"/>
</dbReference>
<feature type="domain" description="Carbohydrate kinase FGGY N-terminal" evidence="4">
    <location>
        <begin position="4"/>
        <end position="264"/>
    </location>
</feature>
<evidence type="ECO:0000256" key="3">
    <source>
        <dbReference type="ARBA" id="ARBA00022777"/>
    </source>
</evidence>